<dbReference type="RefSeq" id="WP_015442530.1">
    <property type="nucleotide sequence ID" value="NC_020520.1"/>
</dbReference>
<reference evidence="4 5" key="1">
    <citation type="journal article" date="2013" name="Int. J. Syst. Evol. Microbiol.">
        <title>Ilumatobacter nonamiense sp. nov. and Ilumatobacter coccineum sp. nov., isolated from seashore sand.</title>
        <authorList>
            <person name="Matsumoto A."/>
            <person name="Kasai H."/>
            <person name="Matsuo Y."/>
            <person name="Shizuri Y."/>
            <person name="Ichikawa N."/>
            <person name="Fujita N."/>
            <person name="Omura S."/>
            <person name="Takahashi Y."/>
        </authorList>
    </citation>
    <scope>NUCLEOTIDE SEQUENCE [LARGE SCALE GENOMIC DNA]</scope>
    <source>
        <strain evidence="5">NBRC 103263 / KCTC 29153 / YM16-304</strain>
    </source>
</reference>
<dbReference type="NCBIfam" id="TIGR01777">
    <property type="entry name" value="yfcH"/>
    <property type="match status" value="1"/>
</dbReference>
<dbReference type="EMBL" id="AP012057">
    <property type="protein sequence ID" value="BAN03283.1"/>
    <property type="molecule type" value="Genomic_DNA"/>
</dbReference>
<dbReference type="InterPro" id="IPR001509">
    <property type="entry name" value="Epimerase_deHydtase"/>
</dbReference>
<name>A0A6C7EAC0_ILUCY</name>
<feature type="domain" description="NAD-dependent epimerase/dehydratase" evidence="2">
    <location>
        <begin position="3"/>
        <end position="211"/>
    </location>
</feature>
<dbReference type="PANTHER" id="PTHR11092:SF0">
    <property type="entry name" value="EPIMERASE FAMILY PROTEIN SDR39U1"/>
    <property type="match status" value="1"/>
</dbReference>
<feature type="domain" description="DUF1731" evidence="3">
    <location>
        <begin position="246"/>
        <end position="293"/>
    </location>
</feature>
<evidence type="ECO:0000313" key="5">
    <source>
        <dbReference type="Proteomes" id="UP000011863"/>
    </source>
</evidence>
<evidence type="ECO:0000256" key="1">
    <source>
        <dbReference type="ARBA" id="ARBA00009353"/>
    </source>
</evidence>
<dbReference type="Pfam" id="PF08338">
    <property type="entry name" value="DUF1731"/>
    <property type="match status" value="1"/>
</dbReference>
<dbReference type="InterPro" id="IPR010099">
    <property type="entry name" value="SDR39U1"/>
</dbReference>
<gene>
    <name evidence="4" type="ORF">YM304_29690</name>
</gene>
<proteinExistence type="inferred from homology"/>
<dbReference type="Gene3D" id="3.40.50.720">
    <property type="entry name" value="NAD(P)-binding Rossmann-like Domain"/>
    <property type="match status" value="1"/>
</dbReference>
<comment type="similarity">
    <text evidence="1">Belongs to the NAD(P)-dependent epimerase/dehydratase family. SDR39U1 subfamily.</text>
</comment>
<keyword evidence="5" id="KW-1185">Reference proteome</keyword>
<dbReference type="Proteomes" id="UP000011863">
    <property type="component" value="Chromosome"/>
</dbReference>
<dbReference type="KEGG" id="aym:YM304_29690"/>
<dbReference type="SUPFAM" id="SSF51735">
    <property type="entry name" value="NAD(P)-binding Rossmann-fold domains"/>
    <property type="match status" value="1"/>
</dbReference>
<evidence type="ECO:0000259" key="2">
    <source>
        <dbReference type="Pfam" id="PF01370"/>
    </source>
</evidence>
<organism evidence="4 5">
    <name type="scientific">Ilumatobacter coccineus (strain NBRC 103263 / KCTC 29153 / YM16-304)</name>
    <dbReference type="NCBI Taxonomy" id="1313172"/>
    <lineage>
        <taxon>Bacteria</taxon>
        <taxon>Bacillati</taxon>
        <taxon>Actinomycetota</taxon>
        <taxon>Acidimicrobiia</taxon>
        <taxon>Acidimicrobiales</taxon>
        <taxon>Ilumatobacteraceae</taxon>
        <taxon>Ilumatobacter</taxon>
    </lineage>
</organism>
<dbReference type="AlphaFoldDB" id="A0A6C7EAC0"/>
<evidence type="ECO:0000313" key="4">
    <source>
        <dbReference type="EMBL" id="BAN03283.1"/>
    </source>
</evidence>
<dbReference type="OrthoDB" id="9801773at2"/>
<protein>
    <recommendedName>
        <fullName evidence="6">TIGR01777 family protein</fullName>
    </recommendedName>
</protein>
<evidence type="ECO:0008006" key="6">
    <source>
        <dbReference type="Google" id="ProtNLM"/>
    </source>
</evidence>
<sequence>MRIAITGSSGLVGTALGKRLTDDGHDVVPVVRRQPSDNEIGWSVEENRIDDGAFDGIDAVVHLAGAGIGDKRWTDDYKRTLLESRTIGTALVAEAINSAANPPSVLLSGSAIGYYGSDPSATFDETSASGSGFLADLCGAWEAAAAPAQIDGTRVVYLRTGIVLSADGGALKKQLPLFKFGLGGKMGNGEQWQSWISIDDEVGAIVHLLTSDVVGPVNLTAPNPVTNAEFTDTLGAVLKRPTFLPIPKFGPKLLLGSELADNLLFSGQKVMPTVLQNDGYEFVHPDLASALRAQLST</sequence>
<evidence type="ECO:0000259" key="3">
    <source>
        <dbReference type="Pfam" id="PF08338"/>
    </source>
</evidence>
<dbReference type="Pfam" id="PF01370">
    <property type="entry name" value="Epimerase"/>
    <property type="match status" value="1"/>
</dbReference>
<dbReference type="PANTHER" id="PTHR11092">
    <property type="entry name" value="SUGAR NUCLEOTIDE EPIMERASE RELATED"/>
    <property type="match status" value="1"/>
</dbReference>
<dbReference type="CDD" id="cd05242">
    <property type="entry name" value="SDR_a8"/>
    <property type="match status" value="1"/>
</dbReference>
<dbReference type="InterPro" id="IPR013549">
    <property type="entry name" value="DUF1731"/>
</dbReference>
<accession>A0A6C7EAC0</accession>
<dbReference type="InterPro" id="IPR036291">
    <property type="entry name" value="NAD(P)-bd_dom_sf"/>
</dbReference>